<keyword evidence="1" id="KW-0805">Transcription regulation</keyword>
<dbReference type="SUPFAM" id="SSF46785">
    <property type="entry name" value="Winged helix' DNA-binding domain"/>
    <property type="match status" value="1"/>
</dbReference>
<dbReference type="PROSITE" id="PS50949">
    <property type="entry name" value="HTH_GNTR"/>
    <property type="match status" value="1"/>
</dbReference>
<dbReference type="Pfam" id="PF00392">
    <property type="entry name" value="GntR"/>
    <property type="match status" value="1"/>
</dbReference>
<proteinExistence type="predicted"/>
<reference evidence="5 6" key="1">
    <citation type="submission" date="2016-10" db="EMBL/GenBank/DDBJ databases">
        <authorList>
            <person name="Varghese N."/>
            <person name="Submissions S."/>
        </authorList>
    </citation>
    <scope>NUCLEOTIDE SEQUENCE [LARGE SCALE GENOMIC DNA]</scope>
    <source>
        <strain evidence="5 6">DSM 18839</strain>
    </source>
</reference>
<dbReference type="InterPro" id="IPR011711">
    <property type="entry name" value="GntR_C"/>
</dbReference>
<organism evidence="5 6">
    <name type="scientific">Thalassobaculum litoreum DSM 18839</name>
    <dbReference type="NCBI Taxonomy" id="1123362"/>
    <lineage>
        <taxon>Bacteria</taxon>
        <taxon>Pseudomonadati</taxon>
        <taxon>Pseudomonadota</taxon>
        <taxon>Alphaproteobacteria</taxon>
        <taxon>Rhodospirillales</taxon>
        <taxon>Thalassobaculaceae</taxon>
        <taxon>Thalassobaculum</taxon>
    </lineage>
</organism>
<dbReference type="Gene3D" id="1.10.10.10">
    <property type="entry name" value="Winged helix-like DNA-binding domain superfamily/Winged helix DNA-binding domain"/>
    <property type="match status" value="1"/>
</dbReference>
<dbReference type="InterPro" id="IPR008920">
    <property type="entry name" value="TF_FadR/GntR_C"/>
</dbReference>
<gene>
    <name evidence="5" type="ORF">SAMN05660686_01285</name>
</gene>
<dbReference type="GO" id="GO:0003677">
    <property type="term" value="F:DNA binding"/>
    <property type="evidence" value="ECO:0007669"/>
    <property type="project" value="UniProtKB-KW"/>
</dbReference>
<dbReference type="SMART" id="SM00895">
    <property type="entry name" value="FCD"/>
    <property type="match status" value="1"/>
</dbReference>
<dbReference type="PANTHER" id="PTHR43537">
    <property type="entry name" value="TRANSCRIPTIONAL REGULATOR, GNTR FAMILY"/>
    <property type="match status" value="1"/>
</dbReference>
<dbReference type="InterPro" id="IPR036390">
    <property type="entry name" value="WH_DNA-bd_sf"/>
</dbReference>
<dbReference type="Proteomes" id="UP000198615">
    <property type="component" value="Unassembled WGS sequence"/>
</dbReference>
<name>A0A8G2BHC9_9PROT</name>
<comment type="caution">
    <text evidence="5">The sequence shown here is derived from an EMBL/GenBank/DDBJ whole genome shotgun (WGS) entry which is preliminary data.</text>
</comment>
<feature type="domain" description="HTH gntR-type" evidence="4">
    <location>
        <begin position="3"/>
        <end position="70"/>
    </location>
</feature>
<evidence type="ECO:0000313" key="6">
    <source>
        <dbReference type="Proteomes" id="UP000198615"/>
    </source>
</evidence>
<dbReference type="SUPFAM" id="SSF48008">
    <property type="entry name" value="GntR ligand-binding domain-like"/>
    <property type="match status" value="1"/>
</dbReference>
<keyword evidence="2 5" id="KW-0238">DNA-binding</keyword>
<dbReference type="GO" id="GO:0003700">
    <property type="term" value="F:DNA-binding transcription factor activity"/>
    <property type="evidence" value="ECO:0007669"/>
    <property type="project" value="InterPro"/>
</dbReference>
<protein>
    <submittedName>
        <fullName evidence="5">DNA-binding transcriptional regulator, GntR family</fullName>
    </submittedName>
</protein>
<accession>A0A8G2BHC9</accession>
<evidence type="ECO:0000256" key="2">
    <source>
        <dbReference type="ARBA" id="ARBA00023125"/>
    </source>
</evidence>
<keyword evidence="6" id="KW-1185">Reference proteome</keyword>
<keyword evidence="3" id="KW-0804">Transcription</keyword>
<dbReference type="OrthoDB" id="9812290at2"/>
<sequence>MDPNSPTEIADRLRADIRSGHIAAGAVVQQEDLAARFGVSRQPVRLAMESLRAAGWLEPGRGRSLKVVEMSAEALRDLVAVRRLVEGEALALAMPRRSDLDVLEATHLQERIEVETEPQALEELDAAFHTVLYRAGGNRRLLALVDEVRREDRRPYHEQQPDAEIRAVWTRQHRALLDAFRAGDAARAEAALDTHLTHLIER</sequence>
<dbReference type="AlphaFoldDB" id="A0A8G2BHC9"/>
<evidence type="ECO:0000313" key="5">
    <source>
        <dbReference type="EMBL" id="SDF42379.1"/>
    </source>
</evidence>
<dbReference type="InterPro" id="IPR000524">
    <property type="entry name" value="Tscrpt_reg_HTH_GntR"/>
</dbReference>
<evidence type="ECO:0000259" key="4">
    <source>
        <dbReference type="PROSITE" id="PS50949"/>
    </source>
</evidence>
<dbReference type="RefSeq" id="WP_093149027.1">
    <property type="nucleotide sequence ID" value="NZ_FNBW01000003.1"/>
</dbReference>
<dbReference type="EMBL" id="FNBW01000003">
    <property type="protein sequence ID" value="SDF42379.1"/>
    <property type="molecule type" value="Genomic_DNA"/>
</dbReference>
<dbReference type="PANTHER" id="PTHR43537:SF5">
    <property type="entry name" value="UXU OPERON TRANSCRIPTIONAL REGULATOR"/>
    <property type="match status" value="1"/>
</dbReference>
<dbReference type="Pfam" id="PF07729">
    <property type="entry name" value="FCD"/>
    <property type="match status" value="1"/>
</dbReference>
<evidence type="ECO:0000256" key="3">
    <source>
        <dbReference type="ARBA" id="ARBA00023163"/>
    </source>
</evidence>
<dbReference type="SMART" id="SM00345">
    <property type="entry name" value="HTH_GNTR"/>
    <property type="match status" value="1"/>
</dbReference>
<evidence type="ECO:0000256" key="1">
    <source>
        <dbReference type="ARBA" id="ARBA00023015"/>
    </source>
</evidence>
<dbReference type="Gene3D" id="1.20.120.530">
    <property type="entry name" value="GntR ligand-binding domain-like"/>
    <property type="match status" value="1"/>
</dbReference>
<dbReference type="InterPro" id="IPR036388">
    <property type="entry name" value="WH-like_DNA-bd_sf"/>
</dbReference>